<protein>
    <submittedName>
        <fullName evidence="1">T9SS C-terminal target domain-containing protein</fullName>
    </submittedName>
</protein>
<dbReference type="AlphaFoldDB" id="A0A3M9MU12"/>
<dbReference type="InterPro" id="IPR013783">
    <property type="entry name" value="Ig-like_fold"/>
</dbReference>
<dbReference type="Gene3D" id="2.60.40.10">
    <property type="entry name" value="Immunoglobulins"/>
    <property type="match status" value="1"/>
</dbReference>
<dbReference type="InterPro" id="IPR026444">
    <property type="entry name" value="Secre_tail"/>
</dbReference>
<proteinExistence type="predicted"/>
<evidence type="ECO:0000313" key="2">
    <source>
        <dbReference type="Proteomes" id="UP000272117"/>
    </source>
</evidence>
<organism evidence="1 2">
    <name type="scientific">Rufibacter latericius</name>
    <dbReference type="NCBI Taxonomy" id="2487040"/>
    <lineage>
        <taxon>Bacteria</taxon>
        <taxon>Pseudomonadati</taxon>
        <taxon>Bacteroidota</taxon>
        <taxon>Cytophagia</taxon>
        <taxon>Cytophagales</taxon>
        <taxon>Hymenobacteraceae</taxon>
        <taxon>Rufibacter</taxon>
    </lineage>
</organism>
<evidence type="ECO:0000313" key="1">
    <source>
        <dbReference type="EMBL" id="RNI29012.1"/>
    </source>
</evidence>
<reference evidence="1 2" key="1">
    <citation type="submission" date="2018-11" db="EMBL/GenBank/DDBJ databases">
        <title>Rufibacter latericius sp. nov., isolated from water in Baiyang Lake.</title>
        <authorList>
            <person name="Yang Y."/>
        </authorList>
    </citation>
    <scope>NUCLEOTIDE SEQUENCE [LARGE SCALE GENOMIC DNA]</scope>
    <source>
        <strain evidence="1 2">R-22-1c-1</strain>
    </source>
</reference>
<gene>
    <name evidence="1" type="ORF">EFB08_06155</name>
</gene>
<dbReference type="EMBL" id="RJJD01000003">
    <property type="protein sequence ID" value="RNI29012.1"/>
    <property type="molecule type" value="Genomic_DNA"/>
</dbReference>
<sequence length="198" mass="21807">MKGFSSVTIDSAPLPVTLQQFTATQTSNGIELTWSTASEKDNDYFQIERGVDGRNFTSLGQVKGKGTSNVAQNYRFTDTSAPSGSVYYRLKQVDLDGKFEYSKVVSVQGTGNQATAQVEVSPNPFTRVISFSVTSSEDRTLLVELFDLNQKLIYKEMVNVSSGKVTLTKDLSRIADGVYILRVTGYSLSEVIRVVKKD</sequence>
<keyword evidence="2" id="KW-1185">Reference proteome</keyword>
<accession>A0A3M9MU12</accession>
<dbReference type="RefSeq" id="WP_123126070.1">
    <property type="nucleotide sequence ID" value="NZ_RJJD01000003.1"/>
</dbReference>
<dbReference type="OrthoDB" id="663485at2"/>
<name>A0A3M9MU12_9BACT</name>
<dbReference type="NCBIfam" id="TIGR04183">
    <property type="entry name" value="Por_Secre_tail"/>
    <property type="match status" value="1"/>
</dbReference>
<comment type="caution">
    <text evidence="1">The sequence shown here is derived from an EMBL/GenBank/DDBJ whole genome shotgun (WGS) entry which is preliminary data.</text>
</comment>
<dbReference type="Proteomes" id="UP000272117">
    <property type="component" value="Unassembled WGS sequence"/>
</dbReference>